<name>A0A1I5IDE2_9ACTN</name>
<keyword evidence="9" id="KW-1185">Reference proteome</keyword>
<dbReference type="RefSeq" id="WP_143118543.1">
    <property type="nucleotide sequence ID" value="NZ_FOVH01000007.1"/>
</dbReference>
<dbReference type="Pfam" id="PF16197">
    <property type="entry name" value="KAsynt_C_assoc"/>
    <property type="match status" value="1"/>
</dbReference>
<dbReference type="GO" id="GO:0005886">
    <property type="term" value="C:plasma membrane"/>
    <property type="evidence" value="ECO:0007669"/>
    <property type="project" value="TreeGrafter"/>
</dbReference>
<dbReference type="InterPro" id="IPR014031">
    <property type="entry name" value="Ketoacyl_synth_C"/>
</dbReference>
<evidence type="ECO:0000256" key="5">
    <source>
        <dbReference type="SAM" id="MobiDB-lite"/>
    </source>
</evidence>
<dbReference type="GO" id="GO:0006633">
    <property type="term" value="P:fatty acid biosynthetic process"/>
    <property type="evidence" value="ECO:0007669"/>
    <property type="project" value="InterPro"/>
</dbReference>
<feature type="domain" description="Ketosynthase family 3 (KS3)" evidence="7">
    <location>
        <begin position="6"/>
        <end position="433"/>
    </location>
</feature>
<dbReference type="SMART" id="SM01294">
    <property type="entry name" value="PKS_PP_betabranch"/>
    <property type="match status" value="1"/>
</dbReference>
<dbReference type="InterPro" id="IPR020806">
    <property type="entry name" value="PKS_PP-bd"/>
</dbReference>
<dbReference type="SUPFAM" id="SSF51735">
    <property type="entry name" value="NAD(P)-binding Rossmann-fold domains"/>
    <property type="match status" value="2"/>
</dbReference>
<proteinExistence type="predicted"/>
<dbReference type="Pfam" id="PF00698">
    <property type="entry name" value="Acyl_transf_1"/>
    <property type="match status" value="1"/>
</dbReference>
<dbReference type="InParanoid" id="A0A1I5IDE2"/>
<dbReference type="PROSITE" id="PS00012">
    <property type="entry name" value="PHOSPHOPANTETHEINE"/>
    <property type="match status" value="1"/>
</dbReference>
<dbReference type="SUPFAM" id="SSF55048">
    <property type="entry name" value="Probable ACP-binding domain of malonyl-CoA ACP transacylase"/>
    <property type="match status" value="1"/>
</dbReference>
<dbReference type="GO" id="GO:0031177">
    <property type="term" value="F:phosphopantetheine binding"/>
    <property type="evidence" value="ECO:0007669"/>
    <property type="project" value="InterPro"/>
</dbReference>
<keyword evidence="2" id="KW-0596">Phosphopantetheine</keyword>
<dbReference type="InterPro" id="IPR049490">
    <property type="entry name" value="C883_1060-like_KR_N"/>
</dbReference>
<dbReference type="SUPFAM" id="SSF53901">
    <property type="entry name" value="Thiolase-like"/>
    <property type="match status" value="1"/>
</dbReference>
<feature type="region of interest" description="Disordered" evidence="5">
    <location>
        <begin position="889"/>
        <end position="916"/>
    </location>
</feature>
<dbReference type="InterPro" id="IPR016039">
    <property type="entry name" value="Thiolase-like"/>
</dbReference>
<dbReference type="SMART" id="SM00825">
    <property type="entry name" value="PKS_KS"/>
    <property type="match status" value="1"/>
</dbReference>
<dbReference type="Gene3D" id="3.30.70.3290">
    <property type="match status" value="1"/>
</dbReference>
<dbReference type="eggNOG" id="COG3321">
    <property type="taxonomic scope" value="Bacteria"/>
</dbReference>
<dbReference type="InterPro" id="IPR016036">
    <property type="entry name" value="Malonyl_transacylase_ACP-bd"/>
</dbReference>
<dbReference type="Gene3D" id="3.40.50.1820">
    <property type="entry name" value="alpha/beta hydrolase"/>
    <property type="match status" value="1"/>
</dbReference>
<dbReference type="SMART" id="SM00827">
    <property type="entry name" value="PKS_AT"/>
    <property type="match status" value="1"/>
</dbReference>
<evidence type="ECO:0000256" key="4">
    <source>
        <dbReference type="ARBA" id="ARBA00022679"/>
    </source>
</evidence>
<dbReference type="InterPro" id="IPR036736">
    <property type="entry name" value="ACP-like_sf"/>
</dbReference>
<evidence type="ECO:0000256" key="1">
    <source>
        <dbReference type="ARBA" id="ARBA00001957"/>
    </source>
</evidence>
<dbReference type="InterPro" id="IPR018201">
    <property type="entry name" value="Ketoacyl_synth_AS"/>
</dbReference>
<dbReference type="SMART" id="SM00823">
    <property type="entry name" value="PKS_PP"/>
    <property type="match status" value="1"/>
</dbReference>
<reference evidence="8 9" key="1">
    <citation type="submission" date="2016-10" db="EMBL/GenBank/DDBJ databases">
        <authorList>
            <person name="de Groot N.N."/>
        </authorList>
    </citation>
    <scope>NUCLEOTIDE SEQUENCE [LARGE SCALE GENOMIC DNA]</scope>
    <source>
        <strain evidence="8 9">DSM 43067</strain>
    </source>
</reference>
<dbReference type="Gene3D" id="3.40.47.10">
    <property type="match status" value="1"/>
</dbReference>
<dbReference type="Gene3D" id="3.40.50.720">
    <property type="entry name" value="NAD(P)-binding Rossmann-like Domain"/>
    <property type="match status" value="1"/>
</dbReference>
<dbReference type="InterPro" id="IPR009081">
    <property type="entry name" value="PP-bd_ACP"/>
</dbReference>
<protein>
    <submittedName>
        <fullName evidence="8">Acyl transferase domain-containing protein</fullName>
    </submittedName>
</protein>
<accession>A0A1I5IDE2</accession>
<dbReference type="InterPro" id="IPR020841">
    <property type="entry name" value="PKS_Beta-ketoAc_synthase_dom"/>
</dbReference>
<dbReference type="InterPro" id="IPR013968">
    <property type="entry name" value="PKS_KR"/>
</dbReference>
<dbReference type="InterPro" id="IPR036291">
    <property type="entry name" value="NAD(P)-bd_dom_sf"/>
</dbReference>
<sequence>MVDRTRDAFAVIGMACRFPGARDVDEFWKNLTGGVASISTLSDDRLRAAGVPDEYIRDPDYVKAASVLDDMELFDADFFGVGPRDAEMLDPQHRVFLEICHTALQHAGYDPGAFGGRVGLYAGARHNEYLTQNVLANRAFMEAVGEARVLFANHLDYLATGVAYRLDLRGPALNVVTACSTSLVAVHMACEALRSGQCEIALAGGVEIRLPVGGYFYTAGAGFFSPDGTVRPFDANANGTVFGSGAGAVAIRRLSDALADRDTIHAVIAGSAVNNDGSGKTALMAPAVDGQAAVIDAALAASGIEPAGVGFVEAHGTGSMVSDPIEVAALDRAYRRDGARGAPRGLASVKGNVGHLGAAAGVCGLIKTVKCVGEGLLPASLNFTEPNPQIDFESSAFYVVDTLTKWRGDGDRRRAGVSAFGVGGTNAHVILEEPPGARPRARRPRPYRLLTLSAHTASALEASERELAGHLAGASGDLADIAYTLNVGRADRAARRVLIARDTAEAVARLRDGSPGRTATTVARAGGHEVVFLFPGQGTQYPGMARGLYEDEPDFAAHIDRFSALLAESHGLDLAGLLFPEADDEQATARLARASAAQPALFAVEYALARLLESRGIEASAMAGHGVGEYVAACLAGVMDADDAIRLVADQGSLVPSLPGGSMLTVLASEEALRPLLPANVAIAAVNAPEVCVASGPHDDVRRLREALTRRGIASHSLPTSHALHSPLPHPVLEAFRERVRAVRLRPPHKPFQSNVTGTWITAEEATDPEYWVRQLRGRVRFTQMLRLLVDKGTYIFTEVGPGRALGDLVRAHAVPEAGPEPTVVSAMRRASDDRDDPAVFLEAIGRLWEARASVDWERFWSDDRPGRVPLPTYPYERRRFWVEADEDASQATDDGGPIHVPTWRETPPPERAPLPAADRHKAWVVFRLRAEPVAGELIRRLRDTGQNVIVVEPGTEFTAETDGRYTIRVDQRSDHARIITDLVDAGYTRVRAVHAWGLGNRPKDVSEQAYARRLLDEGLFSALHVMREAALSSTTLTARVSVITSAAQDVAGDGRVEPAKSSVLGLVTAGSPELASAACQSLDVGSGHPEILGARLFEELTAPTFERQVAFRGRKRWVPAHSALRLSPTGNGVLRERGVYVITGGLGELGLELARQLAHAVRARLVLLDRTSLPNRSEWPRLLASGDDESTVRRIRGVHAVEEAGGAVLVCSGDVTDEARVHEVRGAAMREHGPVDGVFHLAGIARGGRPEARTREAAERVFATRVTGMYVADEVFHPKLLVLHSSRAEIADDYVQTAHAGANSVMDAYAQAQWASGRHVVSINWPDRTAYTTPPGSVPSRGPLSGDAGALRIILGSGVGPQVVVSPGDPAERERRAHQPTSAVMASEPKPESAAVDRRHLATPHQAPESAAERALARLWQEALGVAAVGLDDSFLDLGGNSVIAVRLVHRMSEYFQTPLSVKRVFAAPTIRQLAAELEGHRKPENG</sequence>
<evidence type="ECO:0000313" key="9">
    <source>
        <dbReference type="Proteomes" id="UP000183413"/>
    </source>
</evidence>
<dbReference type="PROSITE" id="PS00606">
    <property type="entry name" value="KS3_1"/>
    <property type="match status" value="1"/>
</dbReference>
<dbReference type="GO" id="GO:0044550">
    <property type="term" value="P:secondary metabolite biosynthetic process"/>
    <property type="evidence" value="ECO:0007669"/>
    <property type="project" value="UniProtKB-ARBA"/>
</dbReference>
<dbReference type="Pfam" id="PF02801">
    <property type="entry name" value="Ketoacyl-synt_C"/>
    <property type="match status" value="1"/>
</dbReference>
<dbReference type="FunFam" id="1.10.1200.10:FF:000016">
    <property type="entry name" value="Non-ribosomal peptide synthase"/>
    <property type="match status" value="1"/>
</dbReference>
<dbReference type="Pfam" id="PF21394">
    <property type="entry name" value="Beta-ketacyl_N"/>
    <property type="match status" value="1"/>
</dbReference>
<evidence type="ECO:0000256" key="3">
    <source>
        <dbReference type="ARBA" id="ARBA00022553"/>
    </source>
</evidence>
<evidence type="ECO:0000259" key="6">
    <source>
        <dbReference type="PROSITE" id="PS50075"/>
    </source>
</evidence>
<evidence type="ECO:0000256" key="2">
    <source>
        <dbReference type="ARBA" id="ARBA00022450"/>
    </source>
</evidence>
<evidence type="ECO:0000313" key="8">
    <source>
        <dbReference type="EMBL" id="SFO58533.1"/>
    </source>
</evidence>
<dbReference type="InterPro" id="IPR016035">
    <property type="entry name" value="Acyl_Trfase/lysoPLipase"/>
</dbReference>
<dbReference type="EMBL" id="FOVH01000007">
    <property type="protein sequence ID" value="SFO58533.1"/>
    <property type="molecule type" value="Genomic_DNA"/>
</dbReference>
<dbReference type="InterPro" id="IPR001227">
    <property type="entry name" value="Ac_transferase_dom_sf"/>
</dbReference>
<keyword evidence="3" id="KW-0597">Phosphoprotein</keyword>
<dbReference type="CDD" id="cd00833">
    <property type="entry name" value="PKS"/>
    <property type="match status" value="1"/>
</dbReference>
<dbReference type="PANTHER" id="PTHR43775">
    <property type="entry name" value="FATTY ACID SYNTHASE"/>
    <property type="match status" value="1"/>
</dbReference>
<dbReference type="GO" id="GO:0071770">
    <property type="term" value="P:DIM/DIP cell wall layer assembly"/>
    <property type="evidence" value="ECO:0007669"/>
    <property type="project" value="TreeGrafter"/>
</dbReference>
<dbReference type="InterPro" id="IPR050091">
    <property type="entry name" value="PKS_NRPS_Biosynth_Enz"/>
</dbReference>
<gene>
    <name evidence="8" type="ORF">SAMN04489713_107275</name>
</gene>
<dbReference type="GO" id="GO:0004315">
    <property type="term" value="F:3-oxoacyl-[acyl-carrier-protein] synthase activity"/>
    <property type="evidence" value="ECO:0007669"/>
    <property type="project" value="InterPro"/>
</dbReference>
<dbReference type="Pfam" id="PF00550">
    <property type="entry name" value="PP-binding"/>
    <property type="match status" value="1"/>
</dbReference>
<dbReference type="Proteomes" id="UP000183413">
    <property type="component" value="Unassembled WGS sequence"/>
</dbReference>
<dbReference type="Pfam" id="PF00109">
    <property type="entry name" value="ketoacyl-synt"/>
    <property type="match status" value="1"/>
</dbReference>
<dbReference type="PROSITE" id="PS52004">
    <property type="entry name" value="KS3_2"/>
    <property type="match status" value="1"/>
</dbReference>
<dbReference type="Gene3D" id="3.40.366.10">
    <property type="entry name" value="Malonyl-Coenzyme A Acyl Carrier Protein, domain 2"/>
    <property type="match status" value="1"/>
</dbReference>
<feature type="region of interest" description="Disordered" evidence="5">
    <location>
        <begin position="1368"/>
        <end position="1395"/>
    </location>
</feature>
<dbReference type="SUPFAM" id="SSF52151">
    <property type="entry name" value="FabD/lysophospholipase-like"/>
    <property type="match status" value="1"/>
</dbReference>
<dbReference type="SUPFAM" id="SSF47336">
    <property type="entry name" value="ACP-like"/>
    <property type="match status" value="1"/>
</dbReference>
<dbReference type="Pfam" id="PF08659">
    <property type="entry name" value="KR"/>
    <property type="match status" value="1"/>
</dbReference>
<dbReference type="GO" id="GO:0004312">
    <property type="term" value="F:fatty acid synthase activity"/>
    <property type="evidence" value="ECO:0007669"/>
    <property type="project" value="TreeGrafter"/>
</dbReference>
<dbReference type="InterPro" id="IPR006162">
    <property type="entry name" value="Ppantetheine_attach_site"/>
</dbReference>
<dbReference type="InterPro" id="IPR014030">
    <property type="entry name" value="Ketoacyl_synth_N"/>
</dbReference>
<dbReference type="SMART" id="SM00822">
    <property type="entry name" value="PKS_KR"/>
    <property type="match status" value="1"/>
</dbReference>
<dbReference type="PROSITE" id="PS50075">
    <property type="entry name" value="CARRIER"/>
    <property type="match status" value="1"/>
</dbReference>
<feature type="domain" description="Carrier" evidence="6">
    <location>
        <begin position="1408"/>
        <end position="1483"/>
    </location>
</feature>
<dbReference type="STRING" id="1993.SAMN04489713_107275"/>
<dbReference type="GO" id="GO:0005737">
    <property type="term" value="C:cytoplasm"/>
    <property type="evidence" value="ECO:0007669"/>
    <property type="project" value="TreeGrafter"/>
</dbReference>
<dbReference type="InterPro" id="IPR029058">
    <property type="entry name" value="AB_hydrolase_fold"/>
</dbReference>
<comment type="cofactor">
    <cofactor evidence="1">
        <name>pantetheine 4'-phosphate</name>
        <dbReference type="ChEBI" id="CHEBI:47942"/>
    </cofactor>
</comment>
<dbReference type="InterPro" id="IPR032821">
    <property type="entry name" value="PKS_assoc"/>
</dbReference>
<dbReference type="InterPro" id="IPR014043">
    <property type="entry name" value="Acyl_transferase_dom"/>
</dbReference>
<dbReference type="InterPro" id="IPR057326">
    <property type="entry name" value="KR_dom"/>
</dbReference>
<organism evidence="8 9">
    <name type="scientific">Actinomadura madurae</name>
    <dbReference type="NCBI Taxonomy" id="1993"/>
    <lineage>
        <taxon>Bacteria</taxon>
        <taxon>Bacillati</taxon>
        <taxon>Actinomycetota</taxon>
        <taxon>Actinomycetes</taxon>
        <taxon>Streptosporangiales</taxon>
        <taxon>Thermomonosporaceae</taxon>
        <taxon>Actinomadura</taxon>
    </lineage>
</organism>
<evidence type="ECO:0000259" key="7">
    <source>
        <dbReference type="PROSITE" id="PS52004"/>
    </source>
</evidence>
<keyword evidence="4 8" id="KW-0808">Transferase</keyword>
<dbReference type="PANTHER" id="PTHR43775:SF37">
    <property type="entry name" value="SI:DKEY-61P9.11"/>
    <property type="match status" value="1"/>
</dbReference>